<dbReference type="PANTHER" id="PTHR35046">
    <property type="entry name" value="ZINC KNUCKLE (CCHC-TYPE) FAMILY PROTEIN"/>
    <property type="match status" value="1"/>
</dbReference>
<evidence type="ECO:0000259" key="2">
    <source>
        <dbReference type="Pfam" id="PF03732"/>
    </source>
</evidence>
<sequence length="179" mass="20399">MADEQANAYYNSGHSSQGSGAALEGIAMIQKILEDTRSGFPLSMATTILMSTWTGRRSVSSTSTYTTYPTSTESNWRDDKDHEAEVHPSYYQRELHSKLRRLTQGSKTVEEYFQEMEVMLLRANVIEDREATMSRFLGGLNREIQDIVEMQNCVGLESMLHKAVWLSNSSRERHPHAWS</sequence>
<organism evidence="3 4">
    <name type="scientific">Microthlaspi erraticum</name>
    <dbReference type="NCBI Taxonomy" id="1685480"/>
    <lineage>
        <taxon>Eukaryota</taxon>
        <taxon>Viridiplantae</taxon>
        <taxon>Streptophyta</taxon>
        <taxon>Embryophyta</taxon>
        <taxon>Tracheophyta</taxon>
        <taxon>Spermatophyta</taxon>
        <taxon>Magnoliopsida</taxon>
        <taxon>eudicotyledons</taxon>
        <taxon>Gunneridae</taxon>
        <taxon>Pentapetalae</taxon>
        <taxon>rosids</taxon>
        <taxon>malvids</taxon>
        <taxon>Brassicales</taxon>
        <taxon>Brassicaceae</taxon>
        <taxon>Coluteocarpeae</taxon>
        <taxon>Microthlaspi</taxon>
    </lineage>
</organism>
<comment type="caution">
    <text evidence="3">The sequence shown here is derived from an EMBL/GenBank/DDBJ whole genome shotgun (WGS) entry which is preliminary data.</text>
</comment>
<feature type="compositionally biased region" description="Low complexity" evidence="1">
    <location>
        <begin position="60"/>
        <end position="74"/>
    </location>
</feature>
<keyword evidence="4" id="KW-1185">Reference proteome</keyword>
<dbReference type="PANTHER" id="PTHR35046:SF9">
    <property type="entry name" value="RNA-DIRECTED DNA POLYMERASE"/>
    <property type="match status" value="1"/>
</dbReference>
<evidence type="ECO:0000313" key="4">
    <source>
        <dbReference type="Proteomes" id="UP000467841"/>
    </source>
</evidence>
<name>A0A6D2KPR3_9BRAS</name>
<reference evidence="3" key="1">
    <citation type="submission" date="2020-01" db="EMBL/GenBank/DDBJ databases">
        <authorList>
            <person name="Mishra B."/>
        </authorList>
    </citation>
    <scope>NUCLEOTIDE SEQUENCE [LARGE SCALE GENOMIC DNA]</scope>
</reference>
<protein>
    <recommendedName>
        <fullName evidence="2">Retrotransposon gag domain-containing protein</fullName>
    </recommendedName>
</protein>
<dbReference type="OrthoDB" id="1113185at2759"/>
<dbReference type="Proteomes" id="UP000467841">
    <property type="component" value="Unassembled WGS sequence"/>
</dbReference>
<accession>A0A6D2KPR3</accession>
<evidence type="ECO:0000256" key="1">
    <source>
        <dbReference type="SAM" id="MobiDB-lite"/>
    </source>
</evidence>
<gene>
    <name evidence="3" type="ORF">MERR_LOCUS42303</name>
</gene>
<dbReference type="AlphaFoldDB" id="A0A6D2KPR3"/>
<feature type="domain" description="Retrotransposon gag" evidence="2">
    <location>
        <begin position="67"/>
        <end position="142"/>
    </location>
</feature>
<dbReference type="InterPro" id="IPR005162">
    <property type="entry name" value="Retrotrans_gag_dom"/>
</dbReference>
<dbReference type="EMBL" id="CACVBM020001606">
    <property type="protein sequence ID" value="CAA7055067.1"/>
    <property type="molecule type" value="Genomic_DNA"/>
</dbReference>
<proteinExistence type="predicted"/>
<dbReference type="Pfam" id="PF03732">
    <property type="entry name" value="Retrotrans_gag"/>
    <property type="match status" value="1"/>
</dbReference>
<evidence type="ECO:0000313" key="3">
    <source>
        <dbReference type="EMBL" id="CAA7055067.1"/>
    </source>
</evidence>
<feature type="region of interest" description="Disordered" evidence="1">
    <location>
        <begin position="60"/>
        <end position="81"/>
    </location>
</feature>